<comment type="similarity">
    <text evidence="1">Belongs to the UPF0597 family.</text>
</comment>
<dbReference type="STRING" id="158189.SpiBuddy_0872"/>
<dbReference type="Proteomes" id="UP000008466">
    <property type="component" value="Chromosome"/>
</dbReference>
<dbReference type="AlphaFoldDB" id="F0RYC8"/>
<keyword evidence="4" id="KW-1185">Reference proteome</keyword>
<dbReference type="GO" id="GO:0019450">
    <property type="term" value="P:L-cysteine catabolic process to pyruvate"/>
    <property type="evidence" value="ECO:0007669"/>
    <property type="project" value="TreeGrafter"/>
</dbReference>
<reference evidence="4" key="1">
    <citation type="submission" date="2011-02" db="EMBL/GenBank/DDBJ databases">
        <title>Complete sequence of Spirochaeta sp. Buddy.</title>
        <authorList>
            <person name="Lucas S."/>
            <person name="Copeland A."/>
            <person name="Lapidus A."/>
            <person name="Cheng J.-F."/>
            <person name="Goodwin L."/>
            <person name="Pitluck S."/>
            <person name="Zeytun A."/>
            <person name="Detter J.C."/>
            <person name="Han C."/>
            <person name="Tapia R."/>
            <person name="Land M."/>
            <person name="Hauser L."/>
            <person name="Kyrpides N."/>
            <person name="Ivanova N."/>
            <person name="Mikhailova N."/>
            <person name="Pagani I."/>
            <person name="Ritalahti K.M."/>
            <person name="Loeffler F.E."/>
            <person name="Woyke T."/>
        </authorList>
    </citation>
    <scope>NUCLEOTIDE SEQUENCE [LARGE SCALE GENOMIC DNA]</scope>
    <source>
        <strain evidence="4">ATCC BAA-1886 / DSM 22777 / Buddy</strain>
    </source>
</reference>
<gene>
    <name evidence="3" type="ordered locus">SpiBuddy_0872</name>
</gene>
<dbReference type="InterPro" id="IPR021144">
    <property type="entry name" value="UPF0597"/>
</dbReference>
<dbReference type="GO" id="GO:0080146">
    <property type="term" value="F:L-cysteine desulfhydrase activity"/>
    <property type="evidence" value="ECO:0007669"/>
    <property type="project" value="TreeGrafter"/>
</dbReference>
<name>F0RYC8_SPHGB</name>
<protein>
    <recommendedName>
        <fullName evidence="1">UPF0597 protein SpiBuddy_0872</fullName>
    </recommendedName>
</protein>
<dbReference type="eggNOG" id="COG3681">
    <property type="taxonomic scope" value="Bacteria"/>
</dbReference>
<dbReference type="HOGENOM" id="CLU_051840_0_0_12"/>
<dbReference type="PIRSF" id="PIRSF006054">
    <property type="entry name" value="UCP006054"/>
    <property type="match status" value="1"/>
</dbReference>
<dbReference type="PANTHER" id="PTHR30501:SF2">
    <property type="entry name" value="UPF0597 PROTEIN YHAM"/>
    <property type="match status" value="1"/>
</dbReference>
<dbReference type="HAMAP" id="MF_01845">
    <property type="entry name" value="UPF0597"/>
    <property type="match status" value="1"/>
</dbReference>
<dbReference type="InterPro" id="IPR005130">
    <property type="entry name" value="Ser_deHydtase-like_asu"/>
</dbReference>
<organism evidence="3 4">
    <name type="scientific">Sphaerochaeta globosa (strain ATCC BAA-1886 / DSM 22777 / Buddy)</name>
    <name type="common">Spirochaeta sp. (strain Buddy)</name>
    <dbReference type="NCBI Taxonomy" id="158189"/>
    <lineage>
        <taxon>Bacteria</taxon>
        <taxon>Pseudomonadati</taxon>
        <taxon>Spirochaetota</taxon>
        <taxon>Spirochaetia</taxon>
        <taxon>Spirochaetales</taxon>
        <taxon>Sphaerochaetaceae</taxon>
        <taxon>Sphaerochaeta</taxon>
    </lineage>
</organism>
<accession>F0RYC8</accession>
<evidence type="ECO:0000256" key="1">
    <source>
        <dbReference type="HAMAP-Rule" id="MF_01845"/>
    </source>
</evidence>
<evidence type="ECO:0000259" key="2">
    <source>
        <dbReference type="Pfam" id="PF03313"/>
    </source>
</evidence>
<dbReference type="KEGG" id="sbu:SpiBuddy_0872"/>
<dbReference type="OrthoDB" id="41906at2"/>
<proteinExistence type="inferred from homology"/>
<sequence>MDKYLKVLRKEMRPAMGCTEPAASALAGAKAAQLLTGYPTSLEVITSRDMVKNAMGVGLPNCSLKGIQAAVALGASGGDVEKGLSILSDLCPEQIQRASALPVLLSIETEVPSLYIKVIAKNDEGYAIAVISGEHDRFSYLEQHGQVLLSLAVDACGSSLEEEDAQFLGNTSLSELLAWVQSAPQEALDLVLEAKETNMAIAKHAMEHSYGLSVGRIASEPIGKEPSSLSEAFSLASAMAAAASDARMAGCPLPVIINSGSGNQGITLTVPLGVVGSYLKCSDEKLGRALLLSQLIGLALTAKKNRLSALCGAFTAAIGTACGLVYLLDGTLLEMDRAFNTMVGNLTGIICDGAKMTCALKIYSCVEAANLACKLAFRGMSPGNESGIVGKTSKESMDFLSRISHEGMEETDKTILSIMLGKQA</sequence>
<feature type="domain" description="Serine dehydratase-like alpha subunit" evidence="2">
    <location>
        <begin position="82"/>
        <end position="416"/>
    </location>
</feature>
<dbReference type="Pfam" id="PF03313">
    <property type="entry name" value="SDH_alpha"/>
    <property type="match status" value="1"/>
</dbReference>
<dbReference type="RefSeq" id="WP_013606551.1">
    <property type="nucleotide sequence ID" value="NC_015152.1"/>
</dbReference>
<dbReference type="EMBL" id="CP002541">
    <property type="protein sequence ID" value="ADY12699.1"/>
    <property type="molecule type" value="Genomic_DNA"/>
</dbReference>
<dbReference type="PANTHER" id="PTHR30501">
    <property type="entry name" value="UPF0597 PROTEIN YHAM"/>
    <property type="match status" value="1"/>
</dbReference>
<evidence type="ECO:0000313" key="4">
    <source>
        <dbReference type="Proteomes" id="UP000008466"/>
    </source>
</evidence>
<evidence type="ECO:0000313" key="3">
    <source>
        <dbReference type="EMBL" id="ADY12699.1"/>
    </source>
</evidence>